<organism evidence="1 2">
    <name type="scientific">Caerostris extrusa</name>
    <name type="common">Bark spider</name>
    <name type="synonym">Caerostris bankana</name>
    <dbReference type="NCBI Taxonomy" id="172846"/>
    <lineage>
        <taxon>Eukaryota</taxon>
        <taxon>Metazoa</taxon>
        <taxon>Ecdysozoa</taxon>
        <taxon>Arthropoda</taxon>
        <taxon>Chelicerata</taxon>
        <taxon>Arachnida</taxon>
        <taxon>Araneae</taxon>
        <taxon>Araneomorphae</taxon>
        <taxon>Entelegynae</taxon>
        <taxon>Araneoidea</taxon>
        <taxon>Araneidae</taxon>
        <taxon>Caerostris</taxon>
    </lineage>
</organism>
<dbReference type="AlphaFoldDB" id="A0AAV4R038"/>
<evidence type="ECO:0000313" key="1">
    <source>
        <dbReference type="EMBL" id="GIY13383.1"/>
    </source>
</evidence>
<protein>
    <submittedName>
        <fullName evidence="1">Uncharacterized protein</fullName>
    </submittedName>
</protein>
<keyword evidence="2" id="KW-1185">Reference proteome</keyword>
<name>A0AAV4R038_CAEEX</name>
<accession>A0AAV4R038</accession>
<dbReference type="Proteomes" id="UP001054945">
    <property type="component" value="Unassembled WGS sequence"/>
</dbReference>
<evidence type="ECO:0000313" key="2">
    <source>
        <dbReference type="Proteomes" id="UP001054945"/>
    </source>
</evidence>
<proteinExistence type="predicted"/>
<sequence>MDYCEGEDTHSDYVNRYPDIIEKLPLSCPLLEQLIIKVYHRECIPHLRHLRRLNVLSIGFMCDDEDCVPAFLTLLRDIGHQLRASFHRQLA</sequence>
<dbReference type="EMBL" id="BPLR01006930">
    <property type="protein sequence ID" value="GIY13383.1"/>
    <property type="molecule type" value="Genomic_DNA"/>
</dbReference>
<reference evidence="1 2" key="1">
    <citation type="submission" date="2021-06" db="EMBL/GenBank/DDBJ databases">
        <title>Caerostris extrusa draft genome.</title>
        <authorList>
            <person name="Kono N."/>
            <person name="Arakawa K."/>
        </authorList>
    </citation>
    <scope>NUCLEOTIDE SEQUENCE [LARGE SCALE GENOMIC DNA]</scope>
</reference>
<gene>
    <name evidence="1" type="ORF">CEXT_759111</name>
</gene>
<comment type="caution">
    <text evidence="1">The sequence shown here is derived from an EMBL/GenBank/DDBJ whole genome shotgun (WGS) entry which is preliminary data.</text>
</comment>